<evidence type="ECO:0000256" key="1">
    <source>
        <dbReference type="SAM" id="MobiDB-lite"/>
    </source>
</evidence>
<dbReference type="EMBL" id="JARBHB010000003">
    <property type="protein sequence ID" value="KAJ8890242.1"/>
    <property type="molecule type" value="Genomic_DNA"/>
</dbReference>
<protein>
    <submittedName>
        <fullName evidence="2">Uncharacterized protein</fullName>
    </submittedName>
</protein>
<feature type="region of interest" description="Disordered" evidence="1">
    <location>
        <begin position="1"/>
        <end position="87"/>
    </location>
</feature>
<accession>A0ABQ9I163</accession>
<comment type="caution">
    <text evidence="2">The sequence shown here is derived from an EMBL/GenBank/DDBJ whole genome shotgun (WGS) entry which is preliminary data.</text>
</comment>
<reference evidence="2 3" key="1">
    <citation type="submission" date="2023-02" db="EMBL/GenBank/DDBJ databases">
        <title>LHISI_Scaffold_Assembly.</title>
        <authorList>
            <person name="Stuart O.P."/>
            <person name="Cleave R."/>
            <person name="Magrath M.J.L."/>
            <person name="Mikheyev A.S."/>
        </authorList>
    </citation>
    <scope>NUCLEOTIDE SEQUENCE [LARGE SCALE GENOMIC DNA]</scope>
    <source>
        <strain evidence="2">Daus_M_001</strain>
        <tissue evidence="2">Leg muscle</tissue>
    </source>
</reference>
<evidence type="ECO:0000313" key="3">
    <source>
        <dbReference type="Proteomes" id="UP001159363"/>
    </source>
</evidence>
<gene>
    <name evidence="2" type="ORF">PR048_009750</name>
</gene>
<organism evidence="2 3">
    <name type="scientific">Dryococelus australis</name>
    <dbReference type="NCBI Taxonomy" id="614101"/>
    <lineage>
        <taxon>Eukaryota</taxon>
        <taxon>Metazoa</taxon>
        <taxon>Ecdysozoa</taxon>
        <taxon>Arthropoda</taxon>
        <taxon>Hexapoda</taxon>
        <taxon>Insecta</taxon>
        <taxon>Pterygota</taxon>
        <taxon>Neoptera</taxon>
        <taxon>Polyneoptera</taxon>
        <taxon>Phasmatodea</taxon>
        <taxon>Verophasmatodea</taxon>
        <taxon>Anareolatae</taxon>
        <taxon>Phasmatidae</taxon>
        <taxon>Eurycanthinae</taxon>
        <taxon>Dryococelus</taxon>
    </lineage>
</organism>
<name>A0ABQ9I163_9NEOP</name>
<dbReference type="Proteomes" id="UP001159363">
    <property type="component" value="Chromosome 3"/>
</dbReference>
<evidence type="ECO:0000313" key="2">
    <source>
        <dbReference type="EMBL" id="KAJ8890242.1"/>
    </source>
</evidence>
<keyword evidence="3" id="KW-1185">Reference proteome</keyword>
<sequence>MSKKKTQWRIPASRSQREKNCSKKQKSRERLSKQSENVSSGDDWEPSQCTSSHQRGAVTSTPLKHVRQSVHSHVSQEAGSSHALDPPVCITRGADSRRRSSCLHRLSNHMHILSASILMDETIIQQLLGPFYAEESAPVLILQRQDQTARSRVRPKVYHSRPYCAAHKG</sequence>
<feature type="compositionally biased region" description="Polar residues" evidence="1">
    <location>
        <begin position="47"/>
        <end position="62"/>
    </location>
</feature>
<proteinExistence type="predicted"/>